<dbReference type="PROSITE" id="PS51464">
    <property type="entry name" value="SIS"/>
    <property type="match status" value="1"/>
</dbReference>
<dbReference type="InterPro" id="IPR035472">
    <property type="entry name" value="RpiR-like_SIS"/>
</dbReference>
<keyword evidence="3" id="KW-0804">Transcription</keyword>
<feature type="domain" description="SIS" evidence="5">
    <location>
        <begin position="105"/>
        <end position="243"/>
    </location>
</feature>
<dbReference type="SUPFAM" id="SSF46689">
    <property type="entry name" value="Homeodomain-like"/>
    <property type="match status" value="1"/>
</dbReference>
<dbReference type="Pfam" id="PF01418">
    <property type="entry name" value="HTH_6"/>
    <property type="match status" value="1"/>
</dbReference>
<dbReference type="GO" id="GO:0097367">
    <property type="term" value="F:carbohydrate derivative binding"/>
    <property type="evidence" value="ECO:0007669"/>
    <property type="project" value="InterPro"/>
</dbReference>
<gene>
    <name evidence="6" type="ORF">LFAB_16235</name>
</gene>
<protein>
    <submittedName>
        <fullName evidence="6">Transcriptional regulator</fullName>
    </submittedName>
</protein>
<proteinExistence type="predicted"/>
<dbReference type="SUPFAM" id="SSF53697">
    <property type="entry name" value="SIS domain"/>
    <property type="match status" value="1"/>
</dbReference>
<dbReference type="InterPro" id="IPR009057">
    <property type="entry name" value="Homeodomain-like_sf"/>
</dbReference>
<comment type="caution">
    <text evidence="6">The sequence shown here is derived from an EMBL/GenBank/DDBJ whole genome shotgun (WGS) entry which is preliminary data.</text>
</comment>
<dbReference type="eggNOG" id="COG1737">
    <property type="taxonomic scope" value="Bacteria"/>
</dbReference>
<dbReference type="InterPro" id="IPR036388">
    <property type="entry name" value="WH-like_DNA-bd_sf"/>
</dbReference>
<dbReference type="InterPro" id="IPR047640">
    <property type="entry name" value="RpiR-like"/>
</dbReference>
<sequence>MLFEERLINVQYRLSDTEDDLADYIRRHPALVAQLSITKLAAICYTVPNTITRLCKKLGYGGYSELKVELQHLQSGEITDNDQLDEQRLISKTFQLISPEREVQVVQRLLKANQVALFAVGETAYPVQDFASTLNAFNHKTSFYTYENQMIYELQHSKNLVVILVSLSGENGQVIKMAEIARKNQHFIVSLTHLQENSLAKLVNLPLYCFSPKHILNGVNLADKVPIYLVLNSLRNRYLEMFV</sequence>
<dbReference type="InterPro" id="IPR001347">
    <property type="entry name" value="SIS_dom"/>
</dbReference>
<dbReference type="Proteomes" id="UP000019247">
    <property type="component" value="Unassembled WGS sequence"/>
</dbReference>
<evidence type="ECO:0000256" key="3">
    <source>
        <dbReference type="ARBA" id="ARBA00023163"/>
    </source>
</evidence>
<dbReference type="InterPro" id="IPR046348">
    <property type="entry name" value="SIS_dom_sf"/>
</dbReference>
<evidence type="ECO:0000256" key="2">
    <source>
        <dbReference type="ARBA" id="ARBA00023125"/>
    </source>
</evidence>
<dbReference type="InterPro" id="IPR000281">
    <property type="entry name" value="HTH_RpiR"/>
</dbReference>
<dbReference type="PANTHER" id="PTHR30514:SF1">
    <property type="entry name" value="HTH-TYPE TRANSCRIPTIONAL REGULATOR HEXR-RELATED"/>
    <property type="match status" value="1"/>
</dbReference>
<dbReference type="HOGENOM" id="CLU_055769_2_1_9"/>
<accession>W6T3Z3</accession>
<evidence type="ECO:0000256" key="1">
    <source>
        <dbReference type="ARBA" id="ARBA00023015"/>
    </source>
</evidence>
<dbReference type="AlphaFoldDB" id="W6T3Z3"/>
<dbReference type="STRING" id="1400520.LFAB_16235"/>
<evidence type="ECO:0000313" key="6">
    <source>
        <dbReference type="EMBL" id="ETY72686.1"/>
    </source>
</evidence>
<dbReference type="PANTHER" id="PTHR30514">
    <property type="entry name" value="GLUCOKINASE"/>
    <property type="match status" value="1"/>
</dbReference>
<dbReference type="RefSeq" id="WP_033614782.1">
    <property type="nucleotide sequence ID" value="NZ_KK036538.1"/>
</dbReference>
<dbReference type="PATRIC" id="fig|1400520.3.peg.3189"/>
<name>W6T3Z3_9LACO</name>
<evidence type="ECO:0000259" key="5">
    <source>
        <dbReference type="PROSITE" id="PS51464"/>
    </source>
</evidence>
<dbReference type="Gene3D" id="1.10.10.10">
    <property type="entry name" value="Winged helix-like DNA-binding domain superfamily/Winged helix DNA-binding domain"/>
    <property type="match status" value="1"/>
</dbReference>
<evidence type="ECO:0000313" key="7">
    <source>
        <dbReference type="Proteomes" id="UP000019247"/>
    </source>
</evidence>
<evidence type="ECO:0000259" key="4">
    <source>
        <dbReference type="PROSITE" id="PS51071"/>
    </source>
</evidence>
<dbReference type="PROSITE" id="PS51071">
    <property type="entry name" value="HTH_RPIR"/>
    <property type="match status" value="1"/>
</dbReference>
<dbReference type="Pfam" id="PF01380">
    <property type="entry name" value="SIS"/>
    <property type="match status" value="1"/>
</dbReference>
<dbReference type="EMBL" id="AWWK01000092">
    <property type="protein sequence ID" value="ETY72686.1"/>
    <property type="molecule type" value="Genomic_DNA"/>
</dbReference>
<feature type="domain" description="HTH rpiR-type" evidence="4">
    <location>
        <begin position="1"/>
        <end position="77"/>
    </location>
</feature>
<dbReference type="Gene3D" id="3.40.50.10490">
    <property type="entry name" value="Glucose-6-phosphate isomerase like protein, domain 1"/>
    <property type="match status" value="1"/>
</dbReference>
<dbReference type="GO" id="GO:1901135">
    <property type="term" value="P:carbohydrate derivative metabolic process"/>
    <property type="evidence" value="ECO:0007669"/>
    <property type="project" value="InterPro"/>
</dbReference>
<dbReference type="CDD" id="cd05013">
    <property type="entry name" value="SIS_RpiR"/>
    <property type="match status" value="1"/>
</dbReference>
<organism evidence="6 7">
    <name type="scientific">Lactiplantibacillus fabifermentans T30PCM01</name>
    <dbReference type="NCBI Taxonomy" id="1400520"/>
    <lineage>
        <taxon>Bacteria</taxon>
        <taxon>Bacillati</taxon>
        <taxon>Bacillota</taxon>
        <taxon>Bacilli</taxon>
        <taxon>Lactobacillales</taxon>
        <taxon>Lactobacillaceae</taxon>
        <taxon>Lactiplantibacillus</taxon>
    </lineage>
</organism>
<dbReference type="GO" id="GO:0003700">
    <property type="term" value="F:DNA-binding transcription factor activity"/>
    <property type="evidence" value="ECO:0007669"/>
    <property type="project" value="InterPro"/>
</dbReference>
<keyword evidence="1" id="KW-0805">Transcription regulation</keyword>
<reference evidence="6 7" key="1">
    <citation type="journal article" date="2014" name="Genome Announc.">
        <title>Genome Sequence of Lactobacillus fabifermentans Strain T30PCM01, Isolated from Fermenting Grape Marc.</title>
        <authorList>
            <person name="Treu L."/>
            <person name="Vendramin V."/>
            <person name="Bovo B."/>
            <person name="Giacomini A."/>
            <person name="Corich V."/>
            <person name="Campanaro S."/>
        </authorList>
    </citation>
    <scope>NUCLEOTIDE SEQUENCE [LARGE SCALE GENOMIC DNA]</scope>
    <source>
        <strain evidence="6 7">T30PCM01</strain>
    </source>
</reference>
<dbReference type="GO" id="GO:0003677">
    <property type="term" value="F:DNA binding"/>
    <property type="evidence" value="ECO:0007669"/>
    <property type="project" value="UniProtKB-KW"/>
</dbReference>
<keyword evidence="2" id="KW-0238">DNA-binding</keyword>
<dbReference type="OrthoDB" id="1648815at2"/>